<organism evidence="1 2">
    <name type="scientific">Mesomycoplasma hyopneumoniae</name>
    <name type="common">Mycoplasma hyopneumoniae</name>
    <dbReference type="NCBI Taxonomy" id="2099"/>
    <lineage>
        <taxon>Bacteria</taxon>
        <taxon>Bacillati</taxon>
        <taxon>Mycoplasmatota</taxon>
        <taxon>Mycoplasmoidales</taxon>
        <taxon>Metamycoplasmataceae</taxon>
        <taxon>Mesomycoplasma</taxon>
    </lineage>
</organism>
<protein>
    <submittedName>
        <fullName evidence="1">Uncharacterized protein</fullName>
    </submittedName>
</protein>
<name>A0A223MAS6_MESHO</name>
<accession>A0A223MAS6</accession>
<reference evidence="1 2" key="1">
    <citation type="submission" date="2017-08" db="EMBL/GenBank/DDBJ databases">
        <title>The complete genome sequence of a Mycoplasma hyopneumoniae isolate in Korea.</title>
        <authorList>
            <person name="Han J."/>
            <person name="Lee N."/>
        </authorList>
    </citation>
    <scope>NUCLEOTIDE SEQUENCE [LARGE SCALE GENOMIC DNA]</scope>
    <source>
        <strain evidence="1 2">KM014</strain>
    </source>
</reference>
<dbReference type="AlphaFoldDB" id="A0A223MAS6"/>
<dbReference type="EMBL" id="CP022714">
    <property type="protein sequence ID" value="ASU14517.1"/>
    <property type="molecule type" value="Genomic_DNA"/>
</dbReference>
<evidence type="ECO:0000313" key="1">
    <source>
        <dbReference type="EMBL" id="ASU14517.1"/>
    </source>
</evidence>
<sequence length="35" mass="4310">MFVAPNKIWIKIQKIELFKFFDIKVHIFNKFSIIL</sequence>
<evidence type="ECO:0000313" key="2">
    <source>
        <dbReference type="Proteomes" id="UP000215452"/>
    </source>
</evidence>
<dbReference type="Proteomes" id="UP000215452">
    <property type="component" value="Chromosome"/>
</dbReference>
<proteinExistence type="predicted"/>
<gene>
    <name evidence="1" type="ORF">CIB43_00626</name>
</gene>